<protein>
    <submittedName>
        <fullName evidence="1">Uncharacterized protein</fullName>
    </submittedName>
</protein>
<reference evidence="1" key="1">
    <citation type="submission" date="2022-10" db="EMBL/GenBank/DDBJ databases">
        <title>Gaoshiqiia sediminis gen. nov., sp. nov., isolated from coastal sediment.</title>
        <authorList>
            <person name="Yu W.X."/>
            <person name="Mu D.S."/>
            <person name="Du J.Z."/>
            <person name="Liang Y.Q."/>
        </authorList>
    </citation>
    <scope>NUCLEOTIDE SEQUENCE</scope>
    <source>
        <strain evidence="1">A06</strain>
    </source>
</reference>
<sequence length="43" mass="4718">MESTAVPKPEVAGTPGLQPKNKKAYYLYEVEIPAGEKLEVKTI</sequence>
<evidence type="ECO:0000313" key="2">
    <source>
        <dbReference type="Proteomes" id="UP001163821"/>
    </source>
</evidence>
<organism evidence="1 2">
    <name type="scientific">Gaoshiqia sediminis</name>
    <dbReference type="NCBI Taxonomy" id="2986998"/>
    <lineage>
        <taxon>Bacteria</taxon>
        <taxon>Pseudomonadati</taxon>
        <taxon>Bacteroidota</taxon>
        <taxon>Bacteroidia</taxon>
        <taxon>Marinilabiliales</taxon>
        <taxon>Prolixibacteraceae</taxon>
        <taxon>Gaoshiqia</taxon>
    </lineage>
</organism>
<accession>A0AA41Y4D9</accession>
<comment type="caution">
    <text evidence="1">The sequence shown here is derived from an EMBL/GenBank/DDBJ whole genome shotgun (WGS) entry which is preliminary data.</text>
</comment>
<evidence type="ECO:0000313" key="1">
    <source>
        <dbReference type="EMBL" id="MCW0481620.1"/>
    </source>
</evidence>
<gene>
    <name evidence="1" type="ORF">N2K84_02690</name>
</gene>
<name>A0AA41Y4D9_9BACT</name>
<dbReference type="AlphaFoldDB" id="A0AA41Y4D9"/>
<dbReference type="EMBL" id="JAPAAF010000002">
    <property type="protein sequence ID" value="MCW0481620.1"/>
    <property type="molecule type" value="Genomic_DNA"/>
</dbReference>
<keyword evidence="2" id="KW-1185">Reference proteome</keyword>
<proteinExistence type="predicted"/>
<dbReference type="RefSeq" id="WP_282590229.1">
    <property type="nucleotide sequence ID" value="NZ_JAPAAF010000002.1"/>
</dbReference>
<dbReference type="Proteomes" id="UP001163821">
    <property type="component" value="Unassembled WGS sequence"/>
</dbReference>